<name>A0A8J5CJN0_CHIOP</name>
<evidence type="ECO:0000313" key="2">
    <source>
        <dbReference type="EMBL" id="KAG0710072.1"/>
    </source>
</evidence>
<protein>
    <submittedName>
        <fullName evidence="2">Uncharacterized protein</fullName>
    </submittedName>
</protein>
<dbReference type="EMBL" id="JACEEZ010024553">
    <property type="protein sequence ID" value="KAG0710072.1"/>
    <property type="molecule type" value="Genomic_DNA"/>
</dbReference>
<sequence>MPSKAPVTVRQDLTATRCGWLCLVEGTVHPSTVVTSSYCHLQQLRRGPHCKCGSTARHPPEGAAEAGMGTSSSSWRSEASTACCAASPAHHAGASSSRGSIPRRSERASCPSTMGA</sequence>
<reference evidence="2" key="1">
    <citation type="submission" date="2020-07" db="EMBL/GenBank/DDBJ databases">
        <title>The High-quality genome of the commercially important snow crab, Chionoecetes opilio.</title>
        <authorList>
            <person name="Jeong J.-H."/>
            <person name="Ryu S."/>
        </authorList>
    </citation>
    <scope>NUCLEOTIDE SEQUENCE</scope>
    <source>
        <strain evidence="2">MADBK_172401_WGS</strain>
        <tissue evidence="2">Digestive gland</tissue>
    </source>
</reference>
<feature type="region of interest" description="Disordered" evidence="1">
    <location>
        <begin position="89"/>
        <end position="116"/>
    </location>
</feature>
<proteinExistence type="predicted"/>
<dbReference type="Proteomes" id="UP000770661">
    <property type="component" value="Unassembled WGS sequence"/>
</dbReference>
<keyword evidence="3" id="KW-1185">Reference proteome</keyword>
<accession>A0A8J5CJN0</accession>
<evidence type="ECO:0000256" key="1">
    <source>
        <dbReference type="SAM" id="MobiDB-lite"/>
    </source>
</evidence>
<organism evidence="2 3">
    <name type="scientific">Chionoecetes opilio</name>
    <name type="common">Atlantic snow crab</name>
    <name type="synonym">Cancer opilio</name>
    <dbReference type="NCBI Taxonomy" id="41210"/>
    <lineage>
        <taxon>Eukaryota</taxon>
        <taxon>Metazoa</taxon>
        <taxon>Ecdysozoa</taxon>
        <taxon>Arthropoda</taxon>
        <taxon>Crustacea</taxon>
        <taxon>Multicrustacea</taxon>
        <taxon>Malacostraca</taxon>
        <taxon>Eumalacostraca</taxon>
        <taxon>Eucarida</taxon>
        <taxon>Decapoda</taxon>
        <taxon>Pleocyemata</taxon>
        <taxon>Brachyura</taxon>
        <taxon>Eubrachyura</taxon>
        <taxon>Majoidea</taxon>
        <taxon>Majidae</taxon>
        <taxon>Chionoecetes</taxon>
    </lineage>
</organism>
<feature type="compositionally biased region" description="Low complexity" evidence="1">
    <location>
        <begin position="89"/>
        <end position="100"/>
    </location>
</feature>
<gene>
    <name evidence="2" type="ORF">GWK47_023558</name>
</gene>
<evidence type="ECO:0000313" key="3">
    <source>
        <dbReference type="Proteomes" id="UP000770661"/>
    </source>
</evidence>
<comment type="caution">
    <text evidence="2">The sequence shown here is derived from an EMBL/GenBank/DDBJ whole genome shotgun (WGS) entry which is preliminary data.</text>
</comment>
<dbReference type="AlphaFoldDB" id="A0A8J5CJN0"/>